<dbReference type="Proteomes" id="UP000435036">
    <property type="component" value="Unassembled WGS sequence"/>
</dbReference>
<dbReference type="InterPro" id="IPR002328">
    <property type="entry name" value="ADH_Zn_CS"/>
</dbReference>
<dbReference type="SUPFAM" id="SSF50129">
    <property type="entry name" value="GroES-like"/>
    <property type="match status" value="1"/>
</dbReference>
<evidence type="ECO:0000256" key="4">
    <source>
        <dbReference type="ARBA" id="ARBA00022833"/>
    </source>
</evidence>
<proteinExistence type="inferred from homology"/>
<feature type="domain" description="Enoyl reductase (ER)" evidence="7">
    <location>
        <begin position="8"/>
        <end position="343"/>
    </location>
</feature>
<dbReference type="GO" id="GO:0016616">
    <property type="term" value="F:oxidoreductase activity, acting on the CH-OH group of donors, NAD or NADP as acceptor"/>
    <property type="evidence" value="ECO:0007669"/>
    <property type="project" value="UniProtKB-ARBA"/>
</dbReference>
<dbReference type="InterPro" id="IPR011032">
    <property type="entry name" value="GroES-like_sf"/>
</dbReference>
<dbReference type="SMART" id="SM00829">
    <property type="entry name" value="PKS_ER"/>
    <property type="match status" value="1"/>
</dbReference>
<dbReference type="GO" id="GO:0008270">
    <property type="term" value="F:zinc ion binding"/>
    <property type="evidence" value="ECO:0007669"/>
    <property type="project" value="InterPro"/>
</dbReference>
<comment type="similarity">
    <text evidence="2 6">Belongs to the zinc-containing alcohol dehydrogenase family.</text>
</comment>
<dbReference type="RefSeq" id="WP_160369421.1">
    <property type="nucleotide sequence ID" value="NZ_WSQA01000008.1"/>
</dbReference>
<dbReference type="InterPro" id="IPR013154">
    <property type="entry name" value="ADH-like_N"/>
</dbReference>
<comment type="cofactor">
    <cofactor evidence="1 6">
        <name>Zn(2+)</name>
        <dbReference type="ChEBI" id="CHEBI:29105"/>
    </cofactor>
</comment>
<sequence length="346" mass="37451">MKALVYRGDHKISLEEKSKPVILKPTDAIVRVVKTTICGTDLGIYKGKNLYMKEGTTLGHEGIGVIEEIGNSVSQFKVGDKVIISCITSCGSCSYCKKQLYAHCEDGGWILGHMIDGVQAEYVRVPHADNSLHRIPDTIDDDVAVMISDILPTGHEIGVQYGNVKPGDSIAIVGAGPVGMSVLLTAQFYSPGIIIVIDMDDNRLEMAKQFGATHTINSGKVNPKDAVLAIVGKEGVDVAIEAVGIPQTWDLCQDIVKPGGNIANVGVHGQKVDFQIQDLWIKNLTITTGLVNTNTTPMLLKAVATKKLPLKRLVTHYFKLSEIEKAYEVFLNAAKENSMKVIINAD</sequence>
<keyword evidence="3 6" id="KW-0479">Metal-binding</keyword>
<evidence type="ECO:0000256" key="5">
    <source>
        <dbReference type="ARBA" id="ARBA00023002"/>
    </source>
</evidence>
<keyword evidence="5" id="KW-0560">Oxidoreductase</keyword>
<keyword evidence="4 6" id="KW-0862">Zinc</keyword>
<dbReference type="Gene3D" id="3.90.180.10">
    <property type="entry name" value="Medium-chain alcohol dehydrogenases, catalytic domain"/>
    <property type="match status" value="1"/>
</dbReference>
<dbReference type="SUPFAM" id="SSF51735">
    <property type="entry name" value="NAD(P)-binding Rossmann-fold domains"/>
    <property type="match status" value="1"/>
</dbReference>
<evidence type="ECO:0000256" key="1">
    <source>
        <dbReference type="ARBA" id="ARBA00001947"/>
    </source>
</evidence>
<reference evidence="8 9" key="1">
    <citation type="submission" date="2019-12" db="EMBL/GenBank/DDBJ databases">
        <authorList>
            <person name="Dong K."/>
        </authorList>
    </citation>
    <scope>NUCLEOTIDE SEQUENCE [LARGE SCALE GENOMIC DNA]</scope>
    <source>
        <strain evidence="8 9">JCM 31225</strain>
    </source>
</reference>
<dbReference type="Pfam" id="PF00107">
    <property type="entry name" value="ADH_zinc_N"/>
    <property type="match status" value="1"/>
</dbReference>
<dbReference type="PANTHER" id="PTHR42813:SF4">
    <property type="entry name" value="NADP-DEPENDENT ISOPROPANOL DEHYDROGENASE"/>
    <property type="match status" value="1"/>
</dbReference>
<dbReference type="CDD" id="cd08286">
    <property type="entry name" value="FDH_like_ADH2"/>
    <property type="match status" value="1"/>
</dbReference>
<dbReference type="PROSITE" id="PS00059">
    <property type="entry name" value="ADH_ZINC"/>
    <property type="match status" value="1"/>
</dbReference>
<evidence type="ECO:0000256" key="6">
    <source>
        <dbReference type="RuleBase" id="RU361277"/>
    </source>
</evidence>
<evidence type="ECO:0000313" key="9">
    <source>
        <dbReference type="Proteomes" id="UP000435036"/>
    </source>
</evidence>
<organism evidence="8 9">
    <name type="scientific">Sphingobacterium humi</name>
    <dbReference type="NCBI Taxonomy" id="1796905"/>
    <lineage>
        <taxon>Bacteria</taxon>
        <taxon>Pseudomonadati</taxon>
        <taxon>Bacteroidota</taxon>
        <taxon>Sphingobacteriia</taxon>
        <taxon>Sphingobacteriales</taxon>
        <taxon>Sphingobacteriaceae</taxon>
        <taxon>Sphingobacterium</taxon>
    </lineage>
</organism>
<evidence type="ECO:0000256" key="3">
    <source>
        <dbReference type="ARBA" id="ARBA00022723"/>
    </source>
</evidence>
<dbReference type="Gene3D" id="3.40.50.720">
    <property type="entry name" value="NAD(P)-binding Rossmann-like Domain"/>
    <property type="match status" value="1"/>
</dbReference>
<comment type="caution">
    <text evidence="8">The sequence shown here is derived from an EMBL/GenBank/DDBJ whole genome shotgun (WGS) entry which is preliminary data.</text>
</comment>
<dbReference type="EMBL" id="WSQA01000008">
    <property type="protein sequence ID" value="MVZ62695.1"/>
    <property type="molecule type" value="Genomic_DNA"/>
</dbReference>
<accession>A0A6N8KZ08</accession>
<dbReference type="OrthoDB" id="9787435at2"/>
<evidence type="ECO:0000259" key="7">
    <source>
        <dbReference type="SMART" id="SM00829"/>
    </source>
</evidence>
<evidence type="ECO:0000313" key="8">
    <source>
        <dbReference type="EMBL" id="MVZ62695.1"/>
    </source>
</evidence>
<dbReference type="Pfam" id="PF08240">
    <property type="entry name" value="ADH_N"/>
    <property type="match status" value="1"/>
</dbReference>
<evidence type="ECO:0000256" key="2">
    <source>
        <dbReference type="ARBA" id="ARBA00008072"/>
    </source>
</evidence>
<dbReference type="AlphaFoldDB" id="A0A6N8KZ08"/>
<keyword evidence="9" id="KW-1185">Reference proteome</keyword>
<protein>
    <submittedName>
        <fullName evidence="8">Alcohol dehydrogenase catalytic domain-containing protein</fullName>
    </submittedName>
</protein>
<dbReference type="InterPro" id="IPR020843">
    <property type="entry name" value="ER"/>
</dbReference>
<dbReference type="PANTHER" id="PTHR42813">
    <property type="entry name" value="ZINC-TYPE ALCOHOL DEHYDROGENASE-LIKE"/>
    <property type="match status" value="1"/>
</dbReference>
<dbReference type="InterPro" id="IPR013149">
    <property type="entry name" value="ADH-like_C"/>
</dbReference>
<name>A0A6N8KZ08_9SPHI</name>
<dbReference type="InterPro" id="IPR036291">
    <property type="entry name" value="NAD(P)-bd_dom_sf"/>
</dbReference>
<gene>
    <name evidence="8" type="ORF">GQF63_11725</name>
</gene>